<dbReference type="InterPro" id="IPR046342">
    <property type="entry name" value="CBS_dom_sf"/>
</dbReference>
<dbReference type="Pfam" id="PF00571">
    <property type="entry name" value="CBS"/>
    <property type="match status" value="2"/>
</dbReference>
<dbReference type="Pfam" id="PF01743">
    <property type="entry name" value="PolyA_pol"/>
    <property type="match status" value="1"/>
</dbReference>
<dbReference type="GO" id="GO:0016779">
    <property type="term" value="F:nucleotidyltransferase activity"/>
    <property type="evidence" value="ECO:0007669"/>
    <property type="project" value="UniProtKB-KW"/>
</dbReference>
<dbReference type="Gene3D" id="3.10.310.30">
    <property type="match status" value="1"/>
</dbReference>
<dbReference type="InterPro" id="IPR052390">
    <property type="entry name" value="tRNA_nt/polyA_polymerase"/>
</dbReference>
<comment type="caution">
    <text evidence="14">The sequence shown here is derived from an EMBL/GenBank/DDBJ whole genome shotgun (WGS) entry which is preliminary data.</text>
</comment>
<dbReference type="InterPro" id="IPR043519">
    <property type="entry name" value="NT_sf"/>
</dbReference>
<keyword evidence="9" id="KW-0460">Magnesium</keyword>
<feature type="domain" description="CBS" evidence="13">
    <location>
        <begin position="376"/>
        <end position="435"/>
    </location>
</feature>
<evidence type="ECO:0000256" key="1">
    <source>
        <dbReference type="ARBA" id="ARBA00001946"/>
    </source>
</evidence>
<keyword evidence="10 12" id="KW-0694">RNA-binding</keyword>
<dbReference type="Pfam" id="PF12627">
    <property type="entry name" value="PolyA_pol_RNAbd"/>
    <property type="match status" value="1"/>
</dbReference>
<dbReference type="EMBL" id="LGGS01000008">
    <property type="protein sequence ID" value="KUK84011.1"/>
    <property type="molecule type" value="Genomic_DNA"/>
</dbReference>
<dbReference type="PANTHER" id="PTHR47788:SF1">
    <property type="entry name" value="A-ADDING TRNA NUCLEOTIDYLTRANSFERASE"/>
    <property type="match status" value="1"/>
</dbReference>
<keyword evidence="6" id="KW-0548">Nucleotidyltransferase</keyword>
<dbReference type="InterPro" id="IPR001667">
    <property type="entry name" value="DDH_dom"/>
</dbReference>
<evidence type="ECO:0000256" key="2">
    <source>
        <dbReference type="ARBA" id="ARBA00007265"/>
    </source>
</evidence>
<dbReference type="InterPro" id="IPR038763">
    <property type="entry name" value="DHH_sf"/>
</dbReference>
<dbReference type="PANTHER" id="PTHR47788">
    <property type="entry name" value="POLYA POLYMERASE"/>
    <property type="match status" value="1"/>
</dbReference>
<comment type="similarity">
    <text evidence="2 12">Belongs to the tRNA nucleotidyltransferase/poly(A) polymerase family.</text>
</comment>
<dbReference type="GO" id="GO:0046872">
    <property type="term" value="F:metal ion binding"/>
    <property type="evidence" value="ECO:0007669"/>
    <property type="project" value="UniProtKB-KW"/>
</dbReference>
<evidence type="ECO:0000256" key="4">
    <source>
        <dbReference type="ARBA" id="ARBA00022679"/>
    </source>
</evidence>
<dbReference type="CDD" id="cd05398">
    <property type="entry name" value="NT_ClassII-CCAase"/>
    <property type="match status" value="1"/>
</dbReference>
<keyword evidence="8" id="KW-0547">Nucleotide-binding</keyword>
<dbReference type="Proteomes" id="UP000054705">
    <property type="component" value="Unassembled WGS sequence"/>
</dbReference>
<evidence type="ECO:0000256" key="11">
    <source>
        <dbReference type="PROSITE-ProRule" id="PRU00703"/>
    </source>
</evidence>
<evidence type="ECO:0000256" key="12">
    <source>
        <dbReference type="RuleBase" id="RU003953"/>
    </source>
</evidence>
<protein>
    <recommendedName>
        <fullName evidence="13">CBS domain-containing protein</fullName>
    </recommendedName>
</protein>
<dbReference type="InterPro" id="IPR000644">
    <property type="entry name" value="CBS_dom"/>
</dbReference>
<dbReference type="InterPro" id="IPR003156">
    <property type="entry name" value="DHHA1_dom"/>
</dbReference>
<evidence type="ECO:0000256" key="7">
    <source>
        <dbReference type="ARBA" id="ARBA00022723"/>
    </source>
</evidence>
<dbReference type="Gene3D" id="3.10.580.10">
    <property type="entry name" value="CBS-domain"/>
    <property type="match status" value="1"/>
</dbReference>
<dbReference type="InterPro" id="IPR002646">
    <property type="entry name" value="PolA_pol_head_dom"/>
</dbReference>
<evidence type="ECO:0000313" key="15">
    <source>
        <dbReference type="Proteomes" id="UP000054705"/>
    </source>
</evidence>
<evidence type="ECO:0000256" key="3">
    <source>
        <dbReference type="ARBA" id="ARBA00022555"/>
    </source>
</evidence>
<dbReference type="CDD" id="cd04595">
    <property type="entry name" value="CBS_pair_DHH_polyA_Pol_assoc"/>
    <property type="match status" value="1"/>
</dbReference>
<evidence type="ECO:0000256" key="10">
    <source>
        <dbReference type="ARBA" id="ARBA00022884"/>
    </source>
</evidence>
<proteinExistence type="inferred from homology"/>
<dbReference type="SUPFAM" id="SSF81301">
    <property type="entry name" value="Nucleotidyltransferase"/>
    <property type="match status" value="1"/>
</dbReference>
<dbReference type="Gene3D" id="1.10.3090.10">
    <property type="entry name" value="cca-adding enzyme, domain 2"/>
    <property type="match status" value="1"/>
</dbReference>
<feature type="domain" description="CBS" evidence="13">
    <location>
        <begin position="314"/>
        <end position="372"/>
    </location>
</feature>
<dbReference type="GO" id="GO:0000049">
    <property type="term" value="F:tRNA binding"/>
    <property type="evidence" value="ECO:0007669"/>
    <property type="project" value="UniProtKB-KW"/>
</dbReference>
<dbReference type="Pfam" id="PF02272">
    <property type="entry name" value="DHHA1"/>
    <property type="match status" value="1"/>
</dbReference>
<dbReference type="PROSITE" id="PS51371">
    <property type="entry name" value="CBS"/>
    <property type="match status" value="2"/>
</dbReference>
<dbReference type="Gene3D" id="3.30.460.10">
    <property type="entry name" value="Beta Polymerase, domain 2"/>
    <property type="match status" value="1"/>
</dbReference>
<evidence type="ECO:0000313" key="14">
    <source>
        <dbReference type="EMBL" id="KUK84011.1"/>
    </source>
</evidence>
<keyword evidence="7" id="KW-0479">Metal-binding</keyword>
<dbReference type="GO" id="GO:0000166">
    <property type="term" value="F:nucleotide binding"/>
    <property type="evidence" value="ECO:0007669"/>
    <property type="project" value="UniProtKB-KW"/>
</dbReference>
<evidence type="ECO:0000256" key="9">
    <source>
        <dbReference type="ARBA" id="ARBA00022842"/>
    </source>
</evidence>
<dbReference type="PATRIC" id="fig|110500.4.peg.297"/>
<dbReference type="SUPFAM" id="SSF64182">
    <property type="entry name" value="DHH phosphoesterases"/>
    <property type="match status" value="1"/>
</dbReference>
<gene>
    <name evidence="14" type="ORF">XD97_0058</name>
</gene>
<sequence>MELITTHTNADMDALASMVAAQKLYPDAVMVFPGELSRNVEEFMALHKDTLNVLSVSDINLALINKIILVDTRTPGRLGKLAALCDQPGVEIHIYDHHPGGEDDIRGKIEVVEMVGATTTLLVEKIREQGVKLTPVEATILSLGIYEDTGSLIFSSTTARDAQAVACLLHYGANLAVVADFLERPLTDNQRILLKKLLVSAECHQFNGLKMLIAKGKVGEFVGGLSLLTHKLADFSHLDAVFTVVEMEERVYVVARSRIASVNVREILAVLGGGGHAAAASATIKSKPVNDVVEQLLKVIRMKVRPPVTVADIMSTPVKTVTPETVIEEAGRVMLRYGHTGLPVVKREKIVGVISRRDVEKAVHHGLGHAPVKGFMNCNMIAVEPEMPATIVRDLMVEHNIGRLPVLQEGKLVGIVSRTDVLRTLHGSMKNSHEKVFNHKHNEIASDNIRELMLLGLAEKYINILERAGEIASVMECKVYGAGGIVRDILLGVECLDIDLVVEGDGIEMARALRQEFGGRVRVHPKFYTATVLFPGGHQVDVATARVEFYQYPAAMPQIETSSLHQDLYRRDFTINAMAVSLNKEDFGDIMDFFGGREDLRRGLIRVLHNLSFVEDPIRLLRAVRFEKRYRMKMEPQTLKLAREAVRNKMLDRVSVERIWEELKHILMEPRPEPVFSRLVKLKLWNFLFPGVEYDRIKKVLVKLPQAIKRMQSWDLAEKWEQWMIYLLGVLHCTDRESAGDICRRYKISKRHTDKIFTVLNGWQDTVNALQSRKGYKTSDLAGHLMSLPREAYPLVLAYLVDHESRKRFREVLTAIYYDSISIDGRDLHSLGFKPGPAFKRALDAVWQARLDRLVRTREEELNYVRNFLLADKGAIKNG</sequence>
<accession>A0A117M4K4</accession>
<keyword evidence="3" id="KW-0820">tRNA-binding</keyword>
<dbReference type="SUPFAM" id="SSF54631">
    <property type="entry name" value="CBS-domain pair"/>
    <property type="match status" value="1"/>
</dbReference>
<dbReference type="AlphaFoldDB" id="A0A117M4K4"/>
<evidence type="ECO:0000256" key="8">
    <source>
        <dbReference type="ARBA" id="ARBA00022741"/>
    </source>
</evidence>
<evidence type="ECO:0000256" key="6">
    <source>
        <dbReference type="ARBA" id="ARBA00022695"/>
    </source>
</evidence>
<name>A0A117M4K4_9FIRM</name>
<dbReference type="GO" id="GO:0008033">
    <property type="term" value="P:tRNA processing"/>
    <property type="evidence" value="ECO:0007669"/>
    <property type="project" value="UniProtKB-KW"/>
</dbReference>
<evidence type="ECO:0000259" key="13">
    <source>
        <dbReference type="PROSITE" id="PS51371"/>
    </source>
</evidence>
<keyword evidence="4 12" id="KW-0808">Transferase</keyword>
<reference evidence="15" key="1">
    <citation type="journal article" date="2015" name="MBio">
        <title>Genome-Resolved Metagenomic Analysis Reveals Roles for Candidate Phyla and Other Microbial Community Members in Biogeochemical Transformations in Oil Reservoirs.</title>
        <authorList>
            <person name="Hu P."/>
            <person name="Tom L."/>
            <person name="Singh A."/>
            <person name="Thomas B.C."/>
            <person name="Baker B.J."/>
            <person name="Piceno Y.M."/>
            <person name="Andersen G.L."/>
            <person name="Banfield J.F."/>
        </authorList>
    </citation>
    <scope>NUCLEOTIDE SEQUENCE [LARGE SCALE GENOMIC DNA]</scope>
</reference>
<dbReference type="SUPFAM" id="SSF81891">
    <property type="entry name" value="Poly A polymerase C-terminal region-like"/>
    <property type="match status" value="1"/>
</dbReference>
<dbReference type="SMART" id="SM00116">
    <property type="entry name" value="CBS"/>
    <property type="match status" value="2"/>
</dbReference>
<comment type="cofactor">
    <cofactor evidence="1">
        <name>Mg(2+)</name>
        <dbReference type="ChEBI" id="CHEBI:18420"/>
    </cofactor>
</comment>
<keyword evidence="5" id="KW-0819">tRNA processing</keyword>
<dbReference type="Pfam" id="PF01368">
    <property type="entry name" value="DHH"/>
    <property type="match status" value="1"/>
</dbReference>
<keyword evidence="11" id="KW-0129">CBS domain</keyword>
<dbReference type="Gene3D" id="3.90.1640.10">
    <property type="entry name" value="inorganic pyrophosphatase (n-terminal core)"/>
    <property type="match status" value="1"/>
</dbReference>
<evidence type="ECO:0000256" key="5">
    <source>
        <dbReference type="ARBA" id="ARBA00022694"/>
    </source>
</evidence>
<organism evidence="14 15">
    <name type="scientific">Pelotomaculum thermopropionicum</name>
    <dbReference type="NCBI Taxonomy" id="110500"/>
    <lineage>
        <taxon>Bacteria</taxon>
        <taxon>Bacillati</taxon>
        <taxon>Bacillota</taxon>
        <taxon>Clostridia</taxon>
        <taxon>Eubacteriales</taxon>
        <taxon>Desulfotomaculaceae</taxon>
        <taxon>Pelotomaculum</taxon>
    </lineage>
</organism>
<dbReference type="InterPro" id="IPR032828">
    <property type="entry name" value="PolyA_RNA-bd"/>
</dbReference>